<dbReference type="PANTHER" id="PTHR30086:SF14">
    <property type="entry name" value="HOMOSERINE_HOMOSERINE LACTONE EFFLUX PROTEIN"/>
    <property type="match status" value="1"/>
</dbReference>
<dbReference type="PANTHER" id="PTHR30086">
    <property type="entry name" value="ARGININE EXPORTER PROTEIN ARGO"/>
    <property type="match status" value="1"/>
</dbReference>
<gene>
    <name evidence="7" type="primary">rhtB_6</name>
    <name evidence="7" type="ORF">SDC9_175602</name>
</gene>
<protein>
    <submittedName>
        <fullName evidence="7">Homoserine/homoserine lactone efflux protein</fullName>
    </submittedName>
</protein>
<comment type="caution">
    <text evidence="7">The sequence shown here is derived from an EMBL/GenBank/DDBJ whole genome shotgun (WGS) entry which is preliminary data.</text>
</comment>
<evidence type="ECO:0000256" key="1">
    <source>
        <dbReference type="ARBA" id="ARBA00004651"/>
    </source>
</evidence>
<keyword evidence="2" id="KW-1003">Cell membrane</keyword>
<feature type="transmembrane region" description="Helical" evidence="6">
    <location>
        <begin position="137"/>
        <end position="157"/>
    </location>
</feature>
<evidence type="ECO:0000256" key="3">
    <source>
        <dbReference type="ARBA" id="ARBA00022692"/>
    </source>
</evidence>
<sequence length="197" mass="20836">MLAAILIAVTPGPGAVISMSTGIRHGYWAALTAILGLQAALLIQLFVVALGLGAVLAASEAAFSVIKFLGAGYLLWLGIRKWFSPVVPVDADAPPMYRKGLFLQGLLVNLTNPKAVIFIGALVPQFVDPLQPQVPQYAVISATLCVIDTLVMSGYALMAARLGRWMHDPRSIRLQNRLFGGLFVSAGALLAISGRPS</sequence>
<dbReference type="AlphaFoldDB" id="A0A645GWY7"/>
<dbReference type="EMBL" id="VSSQ01078340">
    <property type="protein sequence ID" value="MPN28163.1"/>
    <property type="molecule type" value="Genomic_DNA"/>
</dbReference>
<proteinExistence type="predicted"/>
<organism evidence="7">
    <name type="scientific">bioreactor metagenome</name>
    <dbReference type="NCBI Taxonomy" id="1076179"/>
    <lineage>
        <taxon>unclassified sequences</taxon>
        <taxon>metagenomes</taxon>
        <taxon>ecological metagenomes</taxon>
    </lineage>
</organism>
<keyword evidence="3 6" id="KW-0812">Transmembrane</keyword>
<evidence type="ECO:0000256" key="5">
    <source>
        <dbReference type="ARBA" id="ARBA00023136"/>
    </source>
</evidence>
<feature type="transmembrane region" description="Helical" evidence="6">
    <location>
        <begin position="61"/>
        <end position="79"/>
    </location>
</feature>
<keyword evidence="4 6" id="KW-1133">Transmembrane helix</keyword>
<evidence type="ECO:0000313" key="7">
    <source>
        <dbReference type="EMBL" id="MPN28163.1"/>
    </source>
</evidence>
<dbReference type="InterPro" id="IPR001123">
    <property type="entry name" value="LeuE-type"/>
</dbReference>
<comment type="subcellular location">
    <subcellularLocation>
        <location evidence="1">Cell membrane</location>
        <topology evidence="1">Multi-pass membrane protein</topology>
    </subcellularLocation>
</comment>
<keyword evidence="5 6" id="KW-0472">Membrane</keyword>
<reference evidence="7" key="1">
    <citation type="submission" date="2019-08" db="EMBL/GenBank/DDBJ databases">
        <authorList>
            <person name="Kucharzyk K."/>
            <person name="Murdoch R.W."/>
            <person name="Higgins S."/>
            <person name="Loffler F."/>
        </authorList>
    </citation>
    <scope>NUCLEOTIDE SEQUENCE</scope>
</reference>
<dbReference type="PIRSF" id="PIRSF006324">
    <property type="entry name" value="LeuE"/>
    <property type="match status" value="1"/>
</dbReference>
<dbReference type="GO" id="GO:0042970">
    <property type="term" value="F:homoserine transmembrane transporter activity"/>
    <property type="evidence" value="ECO:0007669"/>
    <property type="project" value="TreeGrafter"/>
</dbReference>
<evidence type="ECO:0000256" key="2">
    <source>
        <dbReference type="ARBA" id="ARBA00022475"/>
    </source>
</evidence>
<evidence type="ECO:0000256" key="6">
    <source>
        <dbReference type="SAM" id="Phobius"/>
    </source>
</evidence>
<dbReference type="GO" id="GO:0005886">
    <property type="term" value="C:plasma membrane"/>
    <property type="evidence" value="ECO:0007669"/>
    <property type="project" value="UniProtKB-SubCell"/>
</dbReference>
<feature type="transmembrane region" description="Helical" evidence="6">
    <location>
        <begin position="178"/>
        <end position="194"/>
    </location>
</feature>
<feature type="transmembrane region" description="Helical" evidence="6">
    <location>
        <begin position="28"/>
        <end position="54"/>
    </location>
</feature>
<evidence type="ECO:0000256" key="4">
    <source>
        <dbReference type="ARBA" id="ARBA00022989"/>
    </source>
</evidence>
<dbReference type="Pfam" id="PF01810">
    <property type="entry name" value="LysE"/>
    <property type="match status" value="1"/>
</dbReference>
<accession>A0A645GWY7</accession>
<name>A0A645GWY7_9ZZZZ</name>